<accession>A0A560FGY7</accession>
<feature type="domain" description="GGDEF" evidence="3">
    <location>
        <begin position="99"/>
        <end position="225"/>
    </location>
</feature>
<dbReference type="EMBL" id="VITN01000006">
    <property type="protein sequence ID" value="TWB20858.1"/>
    <property type="molecule type" value="Genomic_DNA"/>
</dbReference>
<dbReference type="RefSeq" id="WP_246172159.1">
    <property type="nucleotide sequence ID" value="NZ_VITN01000006.1"/>
</dbReference>
<dbReference type="GO" id="GO:0052621">
    <property type="term" value="F:diguanylate cyclase activity"/>
    <property type="evidence" value="ECO:0007669"/>
    <property type="project" value="UniProtKB-EC"/>
</dbReference>
<dbReference type="NCBIfam" id="TIGR00254">
    <property type="entry name" value="GGDEF"/>
    <property type="match status" value="1"/>
</dbReference>
<dbReference type="Proteomes" id="UP000319859">
    <property type="component" value="Unassembled WGS sequence"/>
</dbReference>
<organism evidence="4 5">
    <name type="scientific">Nitrospirillum amazonense</name>
    <dbReference type="NCBI Taxonomy" id="28077"/>
    <lineage>
        <taxon>Bacteria</taxon>
        <taxon>Pseudomonadati</taxon>
        <taxon>Pseudomonadota</taxon>
        <taxon>Alphaproteobacteria</taxon>
        <taxon>Rhodospirillales</taxon>
        <taxon>Azospirillaceae</taxon>
        <taxon>Nitrospirillum</taxon>
    </lineage>
</organism>
<dbReference type="EC" id="2.7.7.65" evidence="1"/>
<dbReference type="InterPro" id="IPR029787">
    <property type="entry name" value="Nucleotide_cyclase"/>
</dbReference>
<sequence>MTPPDTALPLMPAINLTLPRGQMPVGLRGPEAAASLNQLLVQELAMRLADAERIITEQRDRIDYLETLSTTDELTGLLNRRGFQVAFRRELAGARRGGRGGVLVMVDLDGFKRINDVHGHQAGDAYLRMVGRTLADHVRAQDIVARLGGDEFAVLLTRVAPDQGMQRAEALSATLHQMALDWQTHSLPLKASFGCQAYGADDREDEVLHRADVLMYQTKAASKAA</sequence>
<dbReference type="PANTHER" id="PTHR45138:SF9">
    <property type="entry name" value="DIGUANYLATE CYCLASE DGCM-RELATED"/>
    <property type="match status" value="1"/>
</dbReference>
<evidence type="ECO:0000313" key="5">
    <source>
        <dbReference type="Proteomes" id="UP000319859"/>
    </source>
</evidence>
<dbReference type="InterPro" id="IPR000160">
    <property type="entry name" value="GGDEF_dom"/>
</dbReference>
<proteinExistence type="predicted"/>
<protein>
    <recommendedName>
        <fullName evidence="1">diguanylate cyclase</fullName>
        <ecNumber evidence="1">2.7.7.65</ecNumber>
    </recommendedName>
</protein>
<evidence type="ECO:0000259" key="3">
    <source>
        <dbReference type="PROSITE" id="PS50887"/>
    </source>
</evidence>
<dbReference type="AlphaFoldDB" id="A0A560FGY7"/>
<dbReference type="Pfam" id="PF00990">
    <property type="entry name" value="GGDEF"/>
    <property type="match status" value="1"/>
</dbReference>
<dbReference type="InterPro" id="IPR050469">
    <property type="entry name" value="Diguanylate_Cyclase"/>
</dbReference>
<dbReference type="SUPFAM" id="SSF55073">
    <property type="entry name" value="Nucleotide cyclase"/>
    <property type="match status" value="1"/>
</dbReference>
<dbReference type="PANTHER" id="PTHR45138">
    <property type="entry name" value="REGULATORY COMPONENTS OF SENSORY TRANSDUCTION SYSTEM"/>
    <property type="match status" value="1"/>
</dbReference>
<dbReference type="SMART" id="SM00267">
    <property type="entry name" value="GGDEF"/>
    <property type="match status" value="1"/>
</dbReference>
<dbReference type="Gene3D" id="3.30.70.270">
    <property type="match status" value="1"/>
</dbReference>
<evidence type="ECO:0000256" key="2">
    <source>
        <dbReference type="ARBA" id="ARBA00034247"/>
    </source>
</evidence>
<dbReference type="PROSITE" id="PS50887">
    <property type="entry name" value="GGDEF"/>
    <property type="match status" value="1"/>
</dbReference>
<reference evidence="4 5" key="1">
    <citation type="submission" date="2019-06" db="EMBL/GenBank/DDBJ databases">
        <title>Genomic Encyclopedia of Type Strains, Phase IV (KMG-V): Genome sequencing to study the core and pangenomes of soil and plant-associated prokaryotes.</title>
        <authorList>
            <person name="Whitman W."/>
        </authorList>
    </citation>
    <scope>NUCLEOTIDE SEQUENCE [LARGE SCALE GENOMIC DNA]</scope>
    <source>
        <strain evidence="4 5">BR 11880</strain>
    </source>
</reference>
<comment type="caution">
    <text evidence="4">The sequence shown here is derived from an EMBL/GenBank/DDBJ whole genome shotgun (WGS) entry which is preliminary data.</text>
</comment>
<dbReference type="FunFam" id="3.30.70.270:FF:000001">
    <property type="entry name" value="Diguanylate cyclase domain protein"/>
    <property type="match status" value="1"/>
</dbReference>
<evidence type="ECO:0000256" key="1">
    <source>
        <dbReference type="ARBA" id="ARBA00012528"/>
    </source>
</evidence>
<name>A0A560FGY7_9PROT</name>
<gene>
    <name evidence="4" type="ORF">FBZ89_106262</name>
</gene>
<comment type="catalytic activity">
    <reaction evidence="2">
        <text>2 GTP = 3',3'-c-di-GMP + 2 diphosphate</text>
        <dbReference type="Rhea" id="RHEA:24898"/>
        <dbReference type="ChEBI" id="CHEBI:33019"/>
        <dbReference type="ChEBI" id="CHEBI:37565"/>
        <dbReference type="ChEBI" id="CHEBI:58805"/>
        <dbReference type="EC" id="2.7.7.65"/>
    </reaction>
</comment>
<dbReference type="InterPro" id="IPR043128">
    <property type="entry name" value="Rev_trsase/Diguanyl_cyclase"/>
</dbReference>
<dbReference type="CDD" id="cd01949">
    <property type="entry name" value="GGDEF"/>
    <property type="match status" value="1"/>
</dbReference>
<evidence type="ECO:0000313" key="4">
    <source>
        <dbReference type="EMBL" id="TWB20858.1"/>
    </source>
</evidence>